<dbReference type="PANTHER" id="PTHR35205:SF1">
    <property type="entry name" value="ZU5 DOMAIN-CONTAINING PROTEIN"/>
    <property type="match status" value="1"/>
</dbReference>
<reference evidence="4" key="1">
    <citation type="submission" date="2016-03" db="EMBL/GenBank/DDBJ databases">
        <authorList>
            <person name="Ploux O."/>
        </authorList>
    </citation>
    <scope>NUCLEOTIDE SEQUENCE [LARGE SCALE GENOMIC DNA]</scope>
    <source>
        <strain evidence="4">UK7</strain>
    </source>
</reference>
<dbReference type="EMBL" id="FJUW01000052">
    <property type="protein sequence ID" value="CZT09846.1"/>
    <property type="molecule type" value="Genomic_DNA"/>
</dbReference>
<proteinExistence type="predicted"/>
<protein>
    <recommendedName>
        <fullName evidence="2">NB-ARC domain-containing protein</fullName>
    </recommendedName>
</protein>
<comment type="caution">
    <text evidence="3">The sequence shown here is derived from an EMBL/GenBank/DDBJ whole genome shotgun (WGS) entry which is preliminary data.</text>
</comment>
<evidence type="ECO:0000313" key="4">
    <source>
        <dbReference type="Proteomes" id="UP000178129"/>
    </source>
</evidence>
<name>A0A1E1LH56_9HELO</name>
<dbReference type="PANTHER" id="PTHR35205">
    <property type="entry name" value="NB-ARC AND TPR DOMAIN PROTEIN"/>
    <property type="match status" value="1"/>
</dbReference>
<organism evidence="3 4">
    <name type="scientific">Rhynchosporium graminicola</name>
    <dbReference type="NCBI Taxonomy" id="2792576"/>
    <lineage>
        <taxon>Eukaryota</taxon>
        <taxon>Fungi</taxon>
        <taxon>Dikarya</taxon>
        <taxon>Ascomycota</taxon>
        <taxon>Pezizomycotina</taxon>
        <taxon>Leotiomycetes</taxon>
        <taxon>Helotiales</taxon>
        <taxon>Ploettnerulaceae</taxon>
        <taxon>Rhynchosporium</taxon>
    </lineage>
</organism>
<dbReference type="GO" id="GO:0043531">
    <property type="term" value="F:ADP binding"/>
    <property type="evidence" value="ECO:0007669"/>
    <property type="project" value="InterPro"/>
</dbReference>
<feature type="region of interest" description="Disordered" evidence="1">
    <location>
        <begin position="1"/>
        <end position="20"/>
    </location>
</feature>
<dbReference type="InParanoid" id="A0A1E1LH56"/>
<evidence type="ECO:0000256" key="1">
    <source>
        <dbReference type="SAM" id="MobiDB-lite"/>
    </source>
</evidence>
<keyword evidence="4" id="KW-1185">Reference proteome</keyword>
<dbReference type="Pfam" id="PF00931">
    <property type="entry name" value="NB-ARC"/>
    <property type="match status" value="1"/>
</dbReference>
<dbReference type="InterPro" id="IPR002182">
    <property type="entry name" value="NB-ARC"/>
</dbReference>
<evidence type="ECO:0000313" key="3">
    <source>
        <dbReference type="EMBL" id="CZT09846.1"/>
    </source>
</evidence>
<gene>
    <name evidence="3" type="ORF">RCO7_02202</name>
</gene>
<dbReference type="AlphaFoldDB" id="A0A1E1LH56"/>
<accession>A0A1E1LH56</accession>
<sequence>MQGVPQPHANCRSESDDASSFISQPPIFFSSSRMCECIITTPLALLTISGLEVLGAVSAATALAEQGGKVIKFACDVYSKYKHPEKTKKKLDEIQELVNICNTIERDQLPQNADLQPILSRCSKEIAKFKKKLEKTNSSRLEPRYRKLKKSIAAVLQENDVKAETMSVSMNDGFAGLHLRFDQQLVTVTQPFKITEERFYLVPKRPVDCFISRNHTLQKMKETEPCDVGPGVFVLRGLGGQGKTQIALEYCRQASERGILAIFWIDATSKGSVKESFQTMATKLKNTDTASAEDASPFMLEAFRVWPKVWVMVFDNYDDVKNFDSIRDYFPASKNGTIVVTSRNSASKDLTNHQPSHFFELGGLSDEESVTLLQKRSQLEMAKIDTIAAKAIVNRLACHPLAIMQASSYISRKKIRLTNSWITMKRAGLRSSNIHPI</sequence>
<evidence type="ECO:0000259" key="2">
    <source>
        <dbReference type="Pfam" id="PF00931"/>
    </source>
</evidence>
<dbReference type="InterPro" id="IPR027417">
    <property type="entry name" value="P-loop_NTPase"/>
</dbReference>
<dbReference type="Gene3D" id="3.40.50.300">
    <property type="entry name" value="P-loop containing nucleotide triphosphate hydrolases"/>
    <property type="match status" value="1"/>
</dbReference>
<dbReference type="SUPFAM" id="SSF52540">
    <property type="entry name" value="P-loop containing nucleoside triphosphate hydrolases"/>
    <property type="match status" value="1"/>
</dbReference>
<dbReference type="Proteomes" id="UP000178129">
    <property type="component" value="Unassembled WGS sequence"/>
</dbReference>
<feature type="domain" description="NB-ARC" evidence="2">
    <location>
        <begin position="227"/>
        <end position="376"/>
    </location>
</feature>